<dbReference type="OrthoDB" id="3865600at2"/>
<dbReference type="Pfam" id="PF08443">
    <property type="entry name" value="RimK"/>
    <property type="match status" value="1"/>
</dbReference>
<dbReference type="InterPro" id="IPR013815">
    <property type="entry name" value="ATP_grasp_subdomain_1"/>
</dbReference>
<sequence>MKIAILSRGRTLYSTARLAEVGRRRNHDMRVINPHQCAISIFPKSSEAALATDRDGLSLEGFDCVIPRIGGGSSSWGLTLLRQIELQGIPVLNSAFGTMVAADKVHSLQQLAAAGVRTPLCVQSKEPEDVADLIRRVGGPPAILKLLKGTQGVGVIKVDTIESAVSTLEALWSLREDVLIQEFIADSDGADQRIFVVDGKVVAAMERRAKEGEFRANVHRGGSTRKIKVDDATREIALAAAATLNLRVAGVDILPSSRGPLVIEVNASPGFEGIEAATGRDIARDIIQCAESMA</sequence>
<dbReference type="NCBIfam" id="TIGR00768">
    <property type="entry name" value="rimK_fam"/>
    <property type="match status" value="1"/>
</dbReference>
<evidence type="ECO:0000256" key="8">
    <source>
        <dbReference type="ARBA" id="ARBA00022917"/>
    </source>
</evidence>
<comment type="cofactor">
    <cofactor evidence="1">
        <name>Mn(2+)</name>
        <dbReference type="ChEBI" id="CHEBI:29035"/>
    </cofactor>
</comment>
<evidence type="ECO:0000256" key="3">
    <source>
        <dbReference type="ARBA" id="ARBA00022598"/>
    </source>
</evidence>
<dbReference type="GO" id="GO:0005524">
    <property type="term" value="F:ATP binding"/>
    <property type="evidence" value="ECO:0007669"/>
    <property type="project" value="UniProtKB-UniRule"/>
</dbReference>
<dbReference type="Gene3D" id="3.30.470.20">
    <property type="entry name" value="ATP-grasp fold, B domain"/>
    <property type="match status" value="1"/>
</dbReference>
<keyword evidence="5" id="KW-0547">Nucleotide-binding</keyword>
<evidence type="ECO:0000256" key="9">
    <source>
        <dbReference type="ARBA" id="ARBA00023211"/>
    </source>
</evidence>
<keyword evidence="9" id="KW-0464">Manganese</keyword>
<evidence type="ECO:0000256" key="6">
    <source>
        <dbReference type="ARBA" id="ARBA00022840"/>
    </source>
</evidence>
<dbReference type="Gene3D" id="3.30.1490.20">
    <property type="entry name" value="ATP-grasp fold, A domain"/>
    <property type="match status" value="1"/>
</dbReference>
<dbReference type="Proteomes" id="UP000249799">
    <property type="component" value="Chromosome"/>
</dbReference>
<keyword evidence="6" id="KW-0067">ATP-binding</keyword>
<name>A0A2Z4FR53_9DELT</name>
<keyword evidence="3 10" id="KW-0436">Ligase</keyword>
<keyword evidence="10" id="KW-0687">Ribonucleoprotein</keyword>
<dbReference type="EMBL" id="CP030032">
    <property type="protein sequence ID" value="AWV91106.1"/>
    <property type="molecule type" value="Genomic_DNA"/>
</dbReference>
<evidence type="ECO:0000256" key="4">
    <source>
        <dbReference type="ARBA" id="ARBA00022723"/>
    </source>
</evidence>
<comment type="cofactor">
    <cofactor evidence="2">
        <name>Mg(2+)</name>
        <dbReference type="ChEBI" id="CHEBI:18420"/>
    </cofactor>
</comment>
<evidence type="ECO:0000256" key="7">
    <source>
        <dbReference type="ARBA" id="ARBA00022842"/>
    </source>
</evidence>
<evidence type="ECO:0000256" key="2">
    <source>
        <dbReference type="ARBA" id="ARBA00001946"/>
    </source>
</evidence>
<dbReference type="GO" id="GO:0006412">
    <property type="term" value="P:translation"/>
    <property type="evidence" value="ECO:0007669"/>
    <property type="project" value="UniProtKB-KW"/>
</dbReference>
<keyword evidence="8" id="KW-0648">Protein biosynthesis</keyword>
<dbReference type="InterPro" id="IPR011761">
    <property type="entry name" value="ATP-grasp"/>
</dbReference>
<dbReference type="AlphaFoldDB" id="A0A2Z4FR53"/>
<keyword evidence="4" id="KW-0479">Metal-binding</keyword>
<dbReference type="SUPFAM" id="SSF56059">
    <property type="entry name" value="Glutathione synthetase ATP-binding domain-like"/>
    <property type="match status" value="1"/>
</dbReference>
<dbReference type="Gene3D" id="3.40.50.20">
    <property type="match status" value="1"/>
</dbReference>
<dbReference type="InterPro" id="IPR041107">
    <property type="entry name" value="Rimk_N"/>
</dbReference>
<keyword evidence="7" id="KW-0460">Magnesium</keyword>
<protein>
    <submittedName>
        <fullName evidence="10">30S ribosomal protein S6--L-glutamate ligase</fullName>
    </submittedName>
</protein>
<dbReference type="Pfam" id="PF18030">
    <property type="entry name" value="Rimk_N"/>
    <property type="match status" value="1"/>
</dbReference>
<gene>
    <name evidence="10" type="ORF">DN745_17920</name>
</gene>
<dbReference type="PROSITE" id="PS50975">
    <property type="entry name" value="ATP_GRASP"/>
    <property type="match status" value="1"/>
</dbReference>
<dbReference type="GO" id="GO:0005737">
    <property type="term" value="C:cytoplasm"/>
    <property type="evidence" value="ECO:0007669"/>
    <property type="project" value="TreeGrafter"/>
</dbReference>
<evidence type="ECO:0000313" key="10">
    <source>
        <dbReference type="EMBL" id="AWV91106.1"/>
    </source>
</evidence>
<dbReference type="PANTHER" id="PTHR21621:SF7">
    <property type="entry name" value="RIBOSOMAL PROTEIN BS6--L-GLUTAMATE LIGASE"/>
    <property type="match status" value="1"/>
</dbReference>
<dbReference type="GO" id="GO:0046872">
    <property type="term" value="F:metal ion binding"/>
    <property type="evidence" value="ECO:0007669"/>
    <property type="project" value="UniProtKB-KW"/>
</dbReference>
<organism evidence="10 11">
    <name type="scientific">Bradymonas sediminis</name>
    <dbReference type="NCBI Taxonomy" id="1548548"/>
    <lineage>
        <taxon>Bacteria</taxon>
        <taxon>Deltaproteobacteria</taxon>
        <taxon>Bradymonadales</taxon>
        <taxon>Bradymonadaceae</taxon>
        <taxon>Bradymonas</taxon>
    </lineage>
</organism>
<reference evidence="10 11" key="1">
    <citation type="submission" date="2018-06" db="EMBL/GenBank/DDBJ databases">
        <title>Lujinxingia sediminis gen. nov. sp. nov., a new facultative anaerobic member of the class Deltaproteobacteria, and proposal of Lujinxingaceae fam. nov.</title>
        <authorList>
            <person name="Guo L.-Y."/>
            <person name="Li C.-M."/>
            <person name="Wang S."/>
            <person name="Du Z.-J."/>
        </authorList>
    </citation>
    <scope>NUCLEOTIDE SEQUENCE [LARGE SCALE GENOMIC DNA]</scope>
    <source>
        <strain evidence="10 11">FA350</strain>
    </source>
</reference>
<dbReference type="GO" id="GO:0005840">
    <property type="term" value="C:ribosome"/>
    <property type="evidence" value="ECO:0007669"/>
    <property type="project" value="UniProtKB-KW"/>
</dbReference>
<accession>A0A2Z4FR53</accession>
<proteinExistence type="predicted"/>
<keyword evidence="11" id="KW-1185">Reference proteome</keyword>
<keyword evidence="10" id="KW-0689">Ribosomal protein</keyword>
<evidence type="ECO:0000256" key="5">
    <source>
        <dbReference type="ARBA" id="ARBA00022741"/>
    </source>
</evidence>
<dbReference type="RefSeq" id="WP_111337072.1">
    <property type="nucleotide sequence ID" value="NZ_CP030032.1"/>
</dbReference>
<dbReference type="GO" id="GO:0018169">
    <property type="term" value="F:ribosomal S6-glutamic acid ligase activity"/>
    <property type="evidence" value="ECO:0007669"/>
    <property type="project" value="TreeGrafter"/>
</dbReference>
<evidence type="ECO:0000313" key="11">
    <source>
        <dbReference type="Proteomes" id="UP000249799"/>
    </source>
</evidence>
<dbReference type="InterPro" id="IPR004666">
    <property type="entry name" value="Rp_bS6_RimK/Lys_biosynth_LsyX"/>
</dbReference>
<dbReference type="KEGG" id="bsed:DN745_17920"/>
<dbReference type="GO" id="GO:0009432">
    <property type="term" value="P:SOS response"/>
    <property type="evidence" value="ECO:0007669"/>
    <property type="project" value="TreeGrafter"/>
</dbReference>
<dbReference type="InterPro" id="IPR013651">
    <property type="entry name" value="ATP-grasp_RimK-type"/>
</dbReference>
<dbReference type="PANTHER" id="PTHR21621">
    <property type="entry name" value="RIBOSOMAL PROTEIN S6 MODIFICATION PROTEIN"/>
    <property type="match status" value="1"/>
</dbReference>
<evidence type="ECO:0000256" key="1">
    <source>
        <dbReference type="ARBA" id="ARBA00001936"/>
    </source>
</evidence>